<name>A0A9E2KP82_9GAMM</name>
<dbReference type="GO" id="GO:0006426">
    <property type="term" value="P:glycyl-tRNA aminoacylation"/>
    <property type="evidence" value="ECO:0007669"/>
    <property type="project" value="InterPro"/>
</dbReference>
<organism evidence="1 2">
    <name type="scientific">Candidatus Anaerobiospirillum merdipullorum</name>
    <dbReference type="NCBI Taxonomy" id="2838450"/>
    <lineage>
        <taxon>Bacteria</taxon>
        <taxon>Pseudomonadati</taxon>
        <taxon>Pseudomonadota</taxon>
        <taxon>Gammaproteobacteria</taxon>
        <taxon>Aeromonadales</taxon>
        <taxon>Succinivibrionaceae</taxon>
        <taxon>Anaerobiospirillum</taxon>
    </lineage>
</organism>
<dbReference type="GO" id="GO:0004820">
    <property type="term" value="F:glycine-tRNA ligase activity"/>
    <property type="evidence" value="ECO:0007669"/>
    <property type="project" value="InterPro"/>
</dbReference>
<proteinExistence type="predicted"/>
<reference evidence="1" key="1">
    <citation type="journal article" date="2021" name="PeerJ">
        <title>Extensive microbial diversity within the chicken gut microbiome revealed by metagenomics and culture.</title>
        <authorList>
            <person name="Gilroy R."/>
            <person name="Ravi A."/>
            <person name="Getino M."/>
            <person name="Pursley I."/>
            <person name="Horton D.L."/>
            <person name="Alikhan N.F."/>
            <person name="Baker D."/>
            <person name="Gharbi K."/>
            <person name="Hall N."/>
            <person name="Watson M."/>
            <person name="Adriaenssens E.M."/>
            <person name="Foster-Nyarko E."/>
            <person name="Jarju S."/>
            <person name="Secka A."/>
            <person name="Antonio M."/>
            <person name="Oren A."/>
            <person name="Chaudhuri R.R."/>
            <person name="La Ragione R."/>
            <person name="Hildebrand F."/>
            <person name="Pallen M.J."/>
        </authorList>
    </citation>
    <scope>NUCLEOTIDE SEQUENCE</scope>
    <source>
        <strain evidence="1">687</strain>
    </source>
</reference>
<dbReference type="GO" id="GO:0005737">
    <property type="term" value="C:cytoplasm"/>
    <property type="evidence" value="ECO:0007669"/>
    <property type="project" value="InterPro"/>
</dbReference>
<dbReference type="EMBL" id="JAHLFG010000066">
    <property type="protein sequence ID" value="MBU3827071.1"/>
    <property type="molecule type" value="Genomic_DNA"/>
</dbReference>
<sequence>MHKVKLLQEAQDLSAAYKRLSNILSKDDKVAGNVNPALQQEKAEQQ</sequence>
<comment type="caution">
    <text evidence="1">The sequence shown here is derived from an EMBL/GenBank/DDBJ whole genome shotgun (WGS) entry which is preliminary data.</text>
</comment>
<dbReference type="AlphaFoldDB" id="A0A9E2KP82"/>
<protein>
    <submittedName>
        <fullName evidence="1">Uncharacterized protein</fullName>
    </submittedName>
</protein>
<dbReference type="InterPro" id="IPR006194">
    <property type="entry name" value="Gly-tRNA-synth_heterodimer"/>
</dbReference>
<evidence type="ECO:0000313" key="2">
    <source>
        <dbReference type="Proteomes" id="UP000824150"/>
    </source>
</evidence>
<evidence type="ECO:0000313" key="1">
    <source>
        <dbReference type="EMBL" id="MBU3827071.1"/>
    </source>
</evidence>
<dbReference type="GO" id="GO:0005524">
    <property type="term" value="F:ATP binding"/>
    <property type="evidence" value="ECO:0007669"/>
    <property type="project" value="InterPro"/>
</dbReference>
<reference evidence="1" key="2">
    <citation type="submission" date="2021-04" db="EMBL/GenBank/DDBJ databases">
        <authorList>
            <person name="Gilroy R."/>
        </authorList>
    </citation>
    <scope>NUCLEOTIDE SEQUENCE</scope>
    <source>
        <strain evidence="1">687</strain>
    </source>
</reference>
<gene>
    <name evidence="1" type="ORF">IAA31_06235</name>
</gene>
<dbReference type="PROSITE" id="PS50861">
    <property type="entry name" value="AA_TRNA_LIGASE_II_GLYAB"/>
    <property type="match status" value="1"/>
</dbReference>
<dbReference type="Proteomes" id="UP000824150">
    <property type="component" value="Unassembled WGS sequence"/>
</dbReference>
<accession>A0A9E2KP82</accession>